<dbReference type="SUPFAM" id="SSF89796">
    <property type="entry name" value="CoA-transferase family III (CaiB/BaiF)"/>
    <property type="match status" value="1"/>
</dbReference>
<evidence type="ECO:0000313" key="3">
    <source>
        <dbReference type="Proteomes" id="UP001501759"/>
    </source>
</evidence>
<sequence length="394" mass="42302">MTALPLSGVTVVSVEQAVAAPYATRQLADLGARVIKVERPGGGDFARRYDTTVQGQSSYFVWLNRSKESVTLDLKSPAGRDILEQLLGRAEVFVQNLAPGAAARLGLDAESLTRRHTSLIPCTVSGYGTTGPWADRKAYDLLIQCQTGLVSLTGTPEETARVGVSVADIAAGMYAYSGILTALYTRATTGVARAVEVSLFEALAEWMGQPAYYTRHGGTQPPRLGTQHATIAPYGAYATADGKQVLFSIQNEREWAALCERVLVRPELVNDPRFAIGSDRVAHRNELDVIIAERFLRSGSDEVMKLLDAAGIANAGVNDVREFIDHPVLAERGRWHEVAIPGAVVPALRPPADLAGVDPRMDPVPAVGEHTERILAELGLTATRIEGLRADGVI</sequence>
<accession>A0ABP9JPF9</accession>
<keyword evidence="3" id="KW-1185">Reference proteome</keyword>
<dbReference type="Gene3D" id="3.40.50.10540">
    <property type="entry name" value="Crotonobetainyl-coa:carnitine coa-transferase, domain 1"/>
    <property type="match status" value="1"/>
</dbReference>
<dbReference type="PANTHER" id="PTHR48207">
    <property type="entry name" value="SUCCINATE--HYDROXYMETHYLGLUTARATE COA-TRANSFERASE"/>
    <property type="match status" value="1"/>
</dbReference>
<keyword evidence="1" id="KW-0808">Transferase</keyword>
<dbReference type="InterPro" id="IPR050483">
    <property type="entry name" value="CoA-transferase_III_domain"/>
</dbReference>
<comment type="caution">
    <text evidence="2">The sequence shown here is derived from an EMBL/GenBank/DDBJ whole genome shotgun (WGS) entry which is preliminary data.</text>
</comment>
<dbReference type="PANTHER" id="PTHR48207:SF3">
    <property type="entry name" value="SUCCINATE--HYDROXYMETHYLGLUTARATE COA-TRANSFERASE"/>
    <property type="match status" value="1"/>
</dbReference>
<dbReference type="Proteomes" id="UP001501759">
    <property type="component" value="Unassembled WGS sequence"/>
</dbReference>
<dbReference type="Pfam" id="PF02515">
    <property type="entry name" value="CoA_transf_3"/>
    <property type="match status" value="1"/>
</dbReference>
<organism evidence="2 3">
    <name type="scientific">Streptomyces siamensis</name>
    <dbReference type="NCBI Taxonomy" id="1274986"/>
    <lineage>
        <taxon>Bacteria</taxon>
        <taxon>Bacillati</taxon>
        <taxon>Actinomycetota</taxon>
        <taxon>Actinomycetes</taxon>
        <taxon>Kitasatosporales</taxon>
        <taxon>Streptomycetaceae</taxon>
        <taxon>Streptomyces</taxon>
    </lineage>
</organism>
<reference evidence="3" key="1">
    <citation type="journal article" date="2019" name="Int. J. Syst. Evol. Microbiol.">
        <title>The Global Catalogue of Microorganisms (GCM) 10K type strain sequencing project: providing services to taxonomists for standard genome sequencing and annotation.</title>
        <authorList>
            <consortium name="The Broad Institute Genomics Platform"/>
            <consortium name="The Broad Institute Genome Sequencing Center for Infectious Disease"/>
            <person name="Wu L."/>
            <person name="Ma J."/>
        </authorList>
    </citation>
    <scope>NUCLEOTIDE SEQUENCE [LARGE SCALE GENOMIC DNA]</scope>
    <source>
        <strain evidence="3">JCM 18409</strain>
    </source>
</reference>
<evidence type="ECO:0000313" key="2">
    <source>
        <dbReference type="EMBL" id="GAA5039307.1"/>
    </source>
</evidence>
<dbReference type="InterPro" id="IPR003673">
    <property type="entry name" value="CoA-Trfase_fam_III"/>
</dbReference>
<dbReference type="Gene3D" id="3.30.1540.10">
    <property type="entry name" value="formyl-coa transferase, domain 3"/>
    <property type="match status" value="1"/>
</dbReference>
<dbReference type="InterPro" id="IPR044855">
    <property type="entry name" value="CoA-Trfase_III_dom3_sf"/>
</dbReference>
<dbReference type="EMBL" id="BAABKB010000066">
    <property type="protein sequence ID" value="GAA5039307.1"/>
    <property type="molecule type" value="Genomic_DNA"/>
</dbReference>
<dbReference type="RefSeq" id="WP_345658683.1">
    <property type="nucleotide sequence ID" value="NZ_BAABKB010000066.1"/>
</dbReference>
<dbReference type="InterPro" id="IPR023606">
    <property type="entry name" value="CoA-Trfase_III_dom_1_sf"/>
</dbReference>
<evidence type="ECO:0000256" key="1">
    <source>
        <dbReference type="ARBA" id="ARBA00022679"/>
    </source>
</evidence>
<name>A0ABP9JPF9_9ACTN</name>
<gene>
    <name evidence="2" type="ORF">GCM10023335_88650</name>
</gene>
<protein>
    <submittedName>
        <fullName evidence="2">CaiB/BaiF CoA-transferase family protein</fullName>
    </submittedName>
</protein>
<proteinExistence type="predicted"/>